<evidence type="ECO:0000256" key="1">
    <source>
        <dbReference type="ARBA" id="ARBA00004141"/>
    </source>
</evidence>
<feature type="transmembrane region" description="Helical" evidence="6">
    <location>
        <begin position="148"/>
        <end position="171"/>
    </location>
</feature>
<protein>
    <recommendedName>
        <fullName evidence="9">YhhN-like protein</fullName>
    </recommendedName>
</protein>
<sequence length="253" mass="26866">MKKLSSPEKASYICIAAAFAGIIITTLALNAMCEYDAVRPVEFFIVPVCALFAAIGIKKSGAEGAIMLTALCLTICADFIMVILEDYYPISLAFFSAAQLAYYARILFVRKAGAQNFKYLTASVCARAAVCACIVAAATLILPQEKLLAALAAFYFANLAANFTEACLLCAKRTRGNVQDTGPYAIFAAGLALFICCDICVALNAADTAGIDLPANLLYAISLLIWIFYAPSQALLALSVKRGLICRGSAQTN</sequence>
<proteinExistence type="inferred from homology"/>
<evidence type="ECO:0000313" key="7">
    <source>
        <dbReference type="EMBL" id="HIR39110.1"/>
    </source>
</evidence>
<feature type="transmembrane region" description="Helical" evidence="6">
    <location>
        <begin position="12"/>
        <end position="31"/>
    </location>
</feature>
<comment type="subcellular location">
    <subcellularLocation>
        <location evidence="1">Membrane</location>
        <topology evidence="1">Multi-pass membrane protein</topology>
    </subcellularLocation>
</comment>
<keyword evidence="3 6" id="KW-0812">Transmembrane</keyword>
<feature type="transmembrane region" description="Helical" evidence="6">
    <location>
        <begin position="217"/>
        <end position="238"/>
    </location>
</feature>
<feature type="transmembrane region" description="Helical" evidence="6">
    <location>
        <begin position="37"/>
        <end position="57"/>
    </location>
</feature>
<comment type="caution">
    <text evidence="7">The sequence shown here is derived from an EMBL/GenBank/DDBJ whole genome shotgun (WGS) entry which is preliminary data.</text>
</comment>
<gene>
    <name evidence="7" type="ORF">IAB90_01890</name>
</gene>
<reference evidence="7" key="2">
    <citation type="journal article" date="2021" name="PeerJ">
        <title>Extensive microbial diversity within the chicken gut microbiome revealed by metagenomics and culture.</title>
        <authorList>
            <person name="Gilroy R."/>
            <person name="Ravi A."/>
            <person name="Getino M."/>
            <person name="Pursley I."/>
            <person name="Horton D.L."/>
            <person name="Alikhan N.F."/>
            <person name="Baker D."/>
            <person name="Gharbi K."/>
            <person name="Hall N."/>
            <person name="Watson M."/>
            <person name="Adriaenssens E.M."/>
            <person name="Foster-Nyarko E."/>
            <person name="Jarju S."/>
            <person name="Secka A."/>
            <person name="Antonio M."/>
            <person name="Oren A."/>
            <person name="Chaudhuri R.R."/>
            <person name="La Ragione R."/>
            <person name="Hildebrand F."/>
            <person name="Pallen M.J."/>
        </authorList>
    </citation>
    <scope>NUCLEOTIDE SEQUENCE</scope>
    <source>
        <strain evidence="7">ChiW25-3613</strain>
    </source>
</reference>
<dbReference type="Pfam" id="PF07947">
    <property type="entry name" value="YhhN"/>
    <property type="match status" value="1"/>
</dbReference>
<evidence type="ECO:0000313" key="8">
    <source>
        <dbReference type="Proteomes" id="UP000824179"/>
    </source>
</evidence>
<dbReference type="Proteomes" id="UP000824179">
    <property type="component" value="Unassembled WGS sequence"/>
</dbReference>
<dbReference type="InterPro" id="IPR012506">
    <property type="entry name" value="TMEM86B-like"/>
</dbReference>
<feature type="transmembrane region" description="Helical" evidence="6">
    <location>
        <begin position="183"/>
        <end position="205"/>
    </location>
</feature>
<evidence type="ECO:0000256" key="4">
    <source>
        <dbReference type="ARBA" id="ARBA00022989"/>
    </source>
</evidence>
<dbReference type="AlphaFoldDB" id="A0A9D1AF64"/>
<keyword evidence="4 6" id="KW-1133">Transmembrane helix</keyword>
<evidence type="ECO:0000256" key="6">
    <source>
        <dbReference type="SAM" id="Phobius"/>
    </source>
</evidence>
<feature type="transmembrane region" description="Helical" evidence="6">
    <location>
        <begin position="90"/>
        <end position="108"/>
    </location>
</feature>
<dbReference type="GO" id="GO:0016020">
    <property type="term" value="C:membrane"/>
    <property type="evidence" value="ECO:0007669"/>
    <property type="project" value="UniProtKB-SubCell"/>
</dbReference>
<feature type="transmembrane region" description="Helical" evidence="6">
    <location>
        <begin position="120"/>
        <end position="142"/>
    </location>
</feature>
<evidence type="ECO:0000256" key="2">
    <source>
        <dbReference type="ARBA" id="ARBA00007375"/>
    </source>
</evidence>
<name>A0A9D1AF64_9FIRM</name>
<accession>A0A9D1AF64</accession>
<evidence type="ECO:0000256" key="3">
    <source>
        <dbReference type="ARBA" id="ARBA00022692"/>
    </source>
</evidence>
<organism evidence="7 8">
    <name type="scientific">Candidatus Coproplasma stercoripullorum</name>
    <dbReference type="NCBI Taxonomy" id="2840751"/>
    <lineage>
        <taxon>Bacteria</taxon>
        <taxon>Bacillati</taxon>
        <taxon>Bacillota</taxon>
        <taxon>Clostridia</taxon>
        <taxon>Eubacteriales</taxon>
        <taxon>Candidatus Coproplasma</taxon>
    </lineage>
</organism>
<comment type="similarity">
    <text evidence="2">Belongs to the TMEM86 family.</text>
</comment>
<evidence type="ECO:0000256" key="5">
    <source>
        <dbReference type="ARBA" id="ARBA00023136"/>
    </source>
</evidence>
<dbReference type="EMBL" id="DVHB01000037">
    <property type="protein sequence ID" value="HIR39110.1"/>
    <property type="molecule type" value="Genomic_DNA"/>
</dbReference>
<reference evidence="7" key="1">
    <citation type="submission" date="2020-10" db="EMBL/GenBank/DDBJ databases">
        <authorList>
            <person name="Gilroy R."/>
        </authorList>
    </citation>
    <scope>NUCLEOTIDE SEQUENCE</scope>
    <source>
        <strain evidence="7">ChiW25-3613</strain>
    </source>
</reference>
<feature type="transmembrane region" description="Helical" evidence="6">
    <location>
        <begin position="64"/>
        <end position="84"/>
    </location>
</feature>
<evidence type="ECO:0008006" key="9">
    <source>
        <dbReference type="Google" id="ProtNLM"/>
    </source>
</evidence>
<keyword evidence="5 6" id="KW-0472">Membrane</keyword>